<organism evidence="4 5">
    <name type="scientific">Chlorogloeopsis fritschii PCC 6912</name>
    <dbReference type="NCBI Taxonomy" id="211165"/>
    <lineage>
        <taxon>Bacteria</taxon>
        <taxon>Bacillati</taxon>
        <taxon>Cyanobacteriota</taxon>
        <taxon>Cyanophyceae</taxon>
        <taxon>Nostocales</taxon>
        <taxon>Chlorogloeopsidaceae</taxon>
        <taxon>Chlorogloeopsis</taxon>
    </lineage>
</organism>
<gene>
    <name evidence="4" type="ORF">PCC6912_24420</name>
</gene>
<dbReference type="Pfam" id="PF08541">
    <property type="entry name" value="ACP_syn_III_C"/>
    <property type="match status" value="1"/>
</dbReference>
<keyword evidence="2" id="KW-0012">Acyltransferase</keyword>
<feature type="domain" description="Beta-ketoacyl-[acyl-carrier-protein] synthase III C-terminal" evidence="3">
    <location>
        <begin position="289"/>
        <end position="364"/>
    </location>
</feature>
<dbReference type="SUPFAM" id="SSF53901">
    <property type="entry name" value="Thiolase-like"/>
    <property type="match status" value="2"/>
</dbReference>
<protein>
    <recommendedName>
        <fullName evidence="3">Beta-ketoacyl-[acyl-carrier-protein] synthase III C-terminal domain-containing protein</fullName>
    </recommendedName>
</protein>
<dbReference type="STRING" id="211165.GCA_000317285_00543"/>
<proteinExistence type="predicted"/>
<dbReference type="Gene3D" id="3.40.47.10">
    <property type="match status" value="2"/>
</dbReference>
<dbReference type="RefSeq" id="WP_016873124.1">
    <property type="nucleotide sequence ID" value="NZ_AJLN01000037.1"/>
</dbReference>
<dbReference type="EMBL" id="RSCJ01000008">
    <property type="protein sequence ID" value="RUR83068.1"/>
    <property type="molecule type" value="Genomic_DNA"/>
</dbReference>
<dbReference type="GO" id="GO:0044550">
    <property type="term" value="P:secondary metabolite biosynthetic process"/>
    <property type="evidence" value="ECO:0007669"/>
    <property type="project" value="TreeGrafter"/>
</dbReference>
<dbReference type="InterPro" id="IPR013747">
    <property type="entry name" value="ACP_syn_III_C"/>
</dbReference>
<dbReference type="PANTHER" id="PTHR34069:SF2">
    <property type="entry name" value="BETA-KETOACYL-[ACYL-CARRIER-PROTEIN] SYNTHASE III"/>
    <property type="match status" value="1"/>
</dbReference>
<accession>A0A433NK36</accession>
<dbReference type="Proteomes" id="UP000268857">
    <property type="component" value="Unassembled WGS sequence"/>
</dbReference>
<comment type="caution">
    <text evidence="4">The sequence shown here is derived from an EMBL/GenBank/DDBJ whole genome shotgun (WGS) entry which is preliminary data.</text>
</comment>
<keyword evidence="1" id="KW-0808">Transferase</keyword>
<evidence type="ECO:0000256" key="1">
    <source>
        <dbReference type="ARBA" id="ARBA00022679"/>
    </source>
</evidence>
<dbReference type="CDD" id="cd00827">
    <property type="entry name" value="init_cond_enzymes"/>
    <property type="match status" value="1"/>
</dbReference>
<evidence type="ECO:0000313" key="5">
    <source>
        <dbReference type="Proteomes" id="UP000268857"/>
    </source>
</evidence>
<dbReference type="GO" id="GO:0016746">
    <property type="term" value="F:acyltransferase activity"/>
    <property type="evidence" value="ECO:0007669"/>
    <property type="project" value="UniProtKB-KW"/>
</dbReference>
<name>A0A433NK36_CHLFR</name>
<dbReference type="OrthoDB" id="2514738at2"/>
<dbReference type="PANTHER" id="PTHR34069">
    <property type="entry name" value="3-OXOACYL-[ACYL-CARRIER-PROTEIN] SYNTHASE 3"/>
    <property type="match status" value="1"/>
</dbReference>
<evidence type="ECO:0000256" key="2">
    <source>
        <dbReference type="ARBA" id="ARBA00023315"/>
    </source>
</evidence>
<dbReference type="NCBIfam" id="NF005293">
    <property type="entry name" value="PRK06816.1"/>
    <property type="match status" value="1"/>
</dbReference>
<sequence>MASAYITGLGVFLPNEPVNNEEMENVLGLINGKPSRCKNRILKNNGIKSRYYAIAPQTGKQTHTNAQLTAEAVRTLSKNSNFPLEEIECLVCGTSSPDQIVPNHALMVHGEIKCPPCEVVSTSGVCCSGMTAFKYGYMSVYSGLTKNAVTTGSELVSNQFRAKFFQPEIEAKIQDLEAKPIIAFEKDFLRWMLSDAAAAVLITDTPRQNGISLRVDWVDIVSFANELETCMYAGAVKRSDGSLQGLRDVENPDEVWKENYIALKQDAKLLGENVVSYGIQKGFAQVRDKYHLKPDHITWYLPHYSSEHFKLPLHDELVGIGFEIPFDKWFTNLTYKGNTGSASIFIMLEELMSSGKLEPGDRIFCLIPESARFSYAYMHLTAV</sequence>
<reference evidence="4 5" key="1">
    <citation type="journal article" date="2019" name="Genome Biol. Evol.">
        <title>Day and night: Metabolic profiles and evolutionary relationships of six axenic non-marine cyanobacteria.</title>
        <authorList>
            <person name="Will S.E."/>
            <person name="Henke P."/>
            <person name="Boedeker C."/>
            <person name="Huang S."/>
            <person name="Brinkmann H."/>
            <person name="Rohde M."/>
            <person name="Jarek M."/>
            <person name="Friedl T."/>
            <person name="Seufert S."/>
            <person name="Schumacher M."/>
            <person name="Overmann J."/>
            <person name="Neumann-Schaal M."/>
            <person name="Petersen J."/>
        </authorList>
    </citation>
    <scope>NUCLEOTIDE SEQUENCE [LARGE SCALE GENOMIC DNA]</scope>
    <source>
        <strain evidence="4 5">PCC 6912</strain>
    </source>
</reference>
<dbReference type="InterPro" id="IPR016039">
    <property type="entry name" value="Thiolase-like"/>
</dbReference>
<evidence type="ECO:0000313" key="4">
    <source>
        <dbReference type="EMBL" id="RUR83068.1"/>
    </source>
</evidence>
<evidence type="ECO:0000259" key="3">
    <source>
        <dbReference type="Pfam" id="PF08541"/>
    </source>
</evidence>
<keyword evidence="5" id="KW-1185">Reference proteome</keyword>
<dbReference type="AlphaFoldDB" id="A0A433NK36"/>